<dbReference type="KEGG" id="psco:LY89DRAFT_731003"/>
<dbReference type="GeneID" id="28829260"/>
<dbReference type="RefSeq" id="XP_018074099.1">
    <property type="nucleotide sequence ID" value="XM_018219534.1"/>
</dbReference>
<dbReference type="InterPro" id="IPR036047">
    <property type="entry name" value="F-box-like_dom_sf"/>
</dbReference>
<dbReference type="AlphaFoldDB" id="A0A194XHZ0"/>
<evidence type="ECO:0000259" key="2">
    <source>
        <dbReference type="PROSITE" id="PS50181"/>
    </source>
</evidence>
<gene>
    <name evidence="3" type="ORF">LY89DRAFT_731003</name>
</gene>
<proteinExistence type="predicted"/>
<evidence type="ECO:0000256" key="1">
    <source>
        <dbReference type="SAM" id="MobiDB-lite"/>
    </source>
</evidence>
<dbReference type="InParanoid" id="A0A194XHZ0"/>
<feature type="region of interest" description="Disordered" evidence="1">
    <location>
        <begin position="1"/>
        <end position="25"/>
    </location>
</feature>
<dbReference type="PROSITE" id="PS50181">
    <property type="entry name" value="FBOX"/>
    <property type="match status" value="1"/>
</dbReference>
<evidence type="ECO:0000313" key="4">
    <source>
        <dbReference type="Proteomes" id="UP000070700"/>
    </source>
</evidence>
<dbReference type="SUPFAM" id="SSF81383">
    <property type="entry name" value="F-box domain"/>
    <property type="match status" value="1"/>
</dbReference>
<protein>
    <recommendedName>
        <fullName evidence="2">F-box domain-containing protein</fullName>
    </recommendedName>
</protein>
<dbReference type="Proteomes" id="UP000070700">
    <property type="component" value="Unassembled WGS sequence"/>
</dbReference>
<sequence>MSSLSRNNSNPTANETSGVTTQDLQLQPNQIEEIPKKTPPSLSALPSELHLNIAKYLDLASSTCLALANRKFYQIYRPEPTIVNLREESGNGIRLSVLLEGFHEGMLYSGFFNKFVSRERWRQFDRLRYSAEMKSERRRNGRVGWESWH</sequence>
<accession>A0A194XHZ0</accession>
<keyword evidence="4" id="KW-1185">Reference proteome</keyword>
<feature type="domain" description="F-box" evidence="2">
    <location>
        <begin position="39"/>
        <end position="85"/>
    </location>
</feature>
<dbReference type="EMBL" id="KQ947410">
    <property type="protein sequence ID" value="KUJ19744.1"/>
    <property type="molecule type" value="Genomic_DNA"/>
</dbReference>
<organism evidence="3 4">
    <name type="scientific">Mollisia scopiformis</name>
    <name type="common">Conifer needle endophyte fungus</name>
    <name type="synonym">Phialocephala scopiformis</name>
    <dbReference type="NCBI Taxonomy" id="149040"/>
    <lineage>
        <taxon>Eukaryota</taxon>
        <taxon>Fungi</taxon>
        <taxon>Dikarya</taxon>
        <taxon>Ascomycota</taxon>
        <taxon>Pezizomycotina</taxon>
        <taxon>Leotiomycetes</taxon>
        <taxon>Helotiales</taxon>
        <taxon>Mollisiaceae</taxon>
        <taxon>Mollisia</taxon>
    </lineage>
</organism>
<reference evidence="3 4" key="1">
    <citation type="submission" date="2015-10" db="EMBL/GenBank/DDBJ databases">
        <title>Full genome of DAOMC 229536 Phialocephala scopiformis, a fungal endophyte of spruce producing the potent anti-insectan compound rugulosin.</title>
        <authorList>
            <consortium name="DOE Joint Genome Institute"/>
            <person name="Walker A.K."/>
            <person name="Frasz S.L."/>
            <person name="Seifert K.A."/>
            <person name="Miller J.D."/>
            <person name="Mondo S.J."/>
            <person name="Labutti K."/>
            <person name="Lipzen A."/>
            <person name="Dockter R."/>
            <person name="Kennedy M."/>
            <person name="Grigoriev I.V."/>
            <person name="Spatafora J.W."/>
        </authorList>
    </citation>
    <scope>NUCLEOTIDE SEQUENCE [LARGE SCALE GENOMIC DNA]</scope>
    <source>
        <strain evidence="3 4">CBS 120377</strain>
    </source>
</reference>
<name>A0A194XHZ0_MOLSC</name>
<dbReference type="InterPro" id="IPR001810">
    <property type="entry name" value="F-box_dom"/>
</dbReference>
<evidence type="ECO:0000313" key="3">
    <source>
        <dbReference type="EMBL" id="KUJ19744.1"/>
    </source>
</evidence>